<reference evidence="3" key="1">
    <citation type="submission" date="2014-09" db="EMBL/GenBank/DDBJ databases">
        <authorList>
            <person name="Gomez-Valero L."/>
        </authorList>
    </citation>
    <scope>NUCLEOTIDE SEQUENCE [LARGE SCALE GENOMIC DNA]</scope>
    <source>
        <strain evidence="3">ATCC35250</strain>
    </source>
</reference>
<feature type="transmembrane region" description="Helical" evidence="1">
    <location>
        <begin position="21"/>
        <end position="39"/>
    </location>
</feature>
<evidence type="ECO:0000313" key="3">
    <source>
        <dbReference type="Proteomes" id="UP000032803"/>
    </source>
</evidence>
<evidence type="ECO:0000256" key="1">
    <source>
        <dbReference type="SAM" id="Phobius"/>
    </source>
</evidence>
<keyword evidence="3" id="KW-1185">Reference proteome</keyword>
<evidence type="ECO:0000313" key="2">
    <source>
        <dbReference type="EMBL" id="CEK10098.1"/>
    </source>
</evidence>
<dbReference type="KEGG" id="lha:LHA_1037"/>
<protein>
    <submittedName>
        <fullName evidence="2">Uncharacterized protein</fullName>
    </submittedName>
</protein>
<keyword evidence="1" id="KW-0812">Transmembrane</keyword>
<keyword evidence="1" id="KW-0472">Membrane</keyword>
<dbReference type="PATRIC" id="fig|449.7.peg.3118"/>
<name>A0A0A8UN10_LEGHA</name>
<sequence>MNIIFSVLFCKNSVGAIKNSGLILLLQIILLLELVLSLMQYQPQLVNKALFFVVLLCLFNLILVFYSKAHYFFAYNNAFFIGLWLLAAIFAIEQLLLVLVSPYFISARLIYMWALYFLFYSLLSYFWGIMMFINILNAFISKPLRQSS</sequence>
<proteinExistence type="predicted"/>
<dbReference type="AlphaFoldDB" id="A0A0A8UN10"/>
<feature type="transmembrane region" description="Helical" evidence="1">
    <location>
        <begin position="78"/>
        <end position="105"/>
    </location>
</feature>
<feature type="transmembrane region" description="Helical" evidence="1">
    <location>
        <begin position="45"/>
        <end position="66"/>
    </location>
</feature>
<dbReference type="HOGENOM" id="CLU_1756565_0_0_6"/>
<organism evidence="2 3">
    <name type="scientific">Legionella hackeliae</name>
    <dbReference type="NCBI Taxonomy" id="449"/>
    <lineage>
        <taxon>Bacteria</taxon>
        <taxon>Pseudomonadati</taxon>
        <taxon>Pseudomonadota</taxon>
        <taxon>Gammaproteobacteria</taxon>
        <taxon>Legionellales</taxon>
        <taxon>Legionellaceae</taxon>
        <taxon>Legionella</taxon>
    </lineage>
</organism>
<dbReference type="Proteomes" id="UP000032803">
    <property type="component" value="Chromosome I"/>
</dbReference>
<dbReference type="EMBL" id="LN681225">
    <property type="protein sequence ID" value="CEK10098.1"/>
    <property type="molecule type" value="Genomic_DNA"/>
</dbReference>
<keyword evidence="1" id="KW-1133">Transmembrane helix</keyword>
<accession>A0A0A8UN10</accession>
<feature type="transmembrane region" description="Helical" evidence="1">
    <location>
        <begin position="117"/>
        <end position="140"/>
    </location>
</feature>
<dbReference type="STRING" id="449.LHA_1037"/>
<gene>
    <name evidence="2" type="ORF">LHA_1037</name>
</gene>